<dbReference type="FunFam" id="3.30.160.60:FF:001174">
    <property type="entry name" value="zinc finger protein 527 isoform X1"/>
    <property type="match status" value="1"/>
</dbReference>
<dbReference type="PROSITE" id="PS50157">
    <property type="entry name" value="ZINC_FINGER_C2H2_2"/>
    <property type="match status" value="4"/>
</dbReference>
<protein>
    <recommendedName>
        <fullName evidence="10">C2H2-type domain-containing protein</fullName>
    </recommendedName>
</protein>
<dbReference type="Pfam" id="PF00096">
    <property type="entry name" value="zf-C2H2"/>
    <property type="match status" value="2"/>
</dbReference>
<reference evidence="11 12" key="1">
    <citation type="journal article" date="2019" name="Proc. Natl. Acad. Sci. U.S.A.">
        <title>Regulatory changes in pterin and carotenoid genes underlie balanced color polymorphisms in the wall lizard.</title>
        <authorList>
            <person name="Andrade P."/>
            <person name="Pinho C."/>
            <person name="Perez I de Lanuza G."/>
            <person name="Afonso S."/>
            <person name="Brejcha J."/>
            <person name="Rubin C.J."/>
            <person name="Wallerman O."/>
            <person name="Pereira P."/>
            <person name="Sabatino S.J."/>
            <person name="Bellati A."/>
            <person name="Pellitteri-Rosa D."/>
            <person name="Bosakova Z."/>
            <person name="Bunikis I."/>
            <person name="Carretero M.A."/>
            <person name="Feiner N."/>
            <person name="Marsik P."/>
            <person name="Pauperio F."/>
            <person name="Salvi D."/>
            <person name="Soler L."/>
            <person name="While G.M."/>
            <person name="Uller T."/>
            <person name="Font E."/>
            <person name="Andersson L."/>
            <person name="Carneiro M."/>
        </authorList>
    </citation>
    <scope>NUCLEOTIDE SEQUENCE</scope>
</reference>
<keyword evidence="5 9" id="KW-0863">Zinc-finger</keyword>
<evidence type="ECO:0000256" key="3">
    <source>
        <dbReference type="ARBA" id="ARBA00022723"/>
    </source>
</evidence>
<accession>A0A670I051</accession>
<dbReference type="GO" id="GO:0000978">
    <property type="term" value="F:RNA polymerase II cis-regulatory region sequence-specific DNA binding"/>
    <property type="evidence" value="ECO:0007669"/>
    <property type="project" value="TreeGrafter"/>
</dbReference>
<keyword evidence="7" id="KW-0238">DNA-binding</keyword>
<dbReference type="Gene3D" id="3.30.160.60">
    <property type="entry name" value="Classic Zinc Finger"/>
    <property type="match status" value="4"/>
</dbReference>
<dbReference type="GO" id="GO:0000981">
    <property type="term" value="F:DNA-binding transcription factor activity, RNA polymerase II-specific"/>
    <property type="evidence" value="ECO:0007669"/>
    <property type="project" value="TreeGrafter"/>
</dbReference>
<keyword evidence="4" id="KW-0677">Repeat</keyword>
<reference evidence="11" key="3">
    <citation type="submission" date="2025-09" db="UniProtKB">
        <authorList>
            <consortium name="Ensembl"/>
        </authorList>
    </citation>
    <scope>IDENTIFICATION</scope>
</reference>
<dbReference type="GO" id="GO:0000785">
    <property type="term" value="C:chromatin"/>
    <property type="evidence" value="ECO:0007669"/>
    <property type="project" value="TreeGrafter"/>
</dbReference>
<evidence type="ECO:0000256" key="6">
    <source>
        <dbReference type="ARBA" id="ARBA00022833"/>
    </source>
</evidence>
<dbReference type="PANTHER" id="PTHR14003">
    <property type="entry name" value="TRANSCRIPTIONAL REPRESSOR PROTEIN YY"/>
    <property type="match status" value="1"/>
</dbReference>
<dbReference type="SMART" id="SM00355">
    <property type="entry name" value="ZnF_C2H2"/>
    <property type="match status" value="4"/>
</dbReference>
<dbReference type="InterPro" id="IPR013087">
    <property type="entry name" value="Znf_C2H2_type"/>
</dbReference>
<feature type="domain" description="C2H2-type" evidence="10">
    <location>
        <begin position="197"/>
        <end position="224"/>
    </location>
</feature>
<evidence type="ECO:0000256" key="2">
    <source>
        <dbReference type="ARBA" id="ARBA00006991"/>
    </source>
</evidence>
<comment type="similarity">
    <text evidence="2">Belongs to the krueppel C2H2-type zinc-finger protein family.</text>
</comment>
<dbReference type="PROSITE" id="PS00028">
    <property type="entry name" value="ZINC_FINGER_C2H2_1"/>
    <property type="match status" value="3"/>
</dbReference>
<dbReference type="GO" id="GO:0008270">
    <property type="term" value="F:zinc ion binding"/>
    <property type="evidence" value="ECO:0007669"/>
    <property type="project" value="UniProtKB-KW"/>
</dbReference>
<dbReference type="PANTHER" id="PTHR14003:SF23">
    <property type="entry name" value="ZINC FINGER PROTEIN 143"/>
    <property type="match status" value="1"/>
</dbReference>
<reference evidence="11" key="2">
    <citation type="submission" date="2025-08" db="UniProtKB">
        <authorList>
            <consortium name="Ensembl"/>
        </authorList>
    </citation>
    <scope>IDENTIFICATION</scope>
</reference>
<dbReference type="Proteomes" id="UP000472272">
    <property type="component" value="Chromosome 2"/>
</dbReference>
<dbReference type="InterPro" id="IPR036236">
    <property type="entry name" value="Znf_C2H2_sf"/>
</dbReference>
<dbReference type="AlphaFoldDB" id="A0A670I051"/>
<evidence type="ECO:0000256" key="5">
    <source>
        <dbReference type="ARBA" id="ARBA00022771"/>
    </source>
</evidence>
<feature type="domain" description="C2H2-type" evidence="10">
    <location>
        <begin position="225"/>
        <end position="252"/>
    </location>
</feature>
<dbReference type="GO" id="GO:0031519">
    <property type="term" value="C:PcG protein complex"/>
    <property type="evidence" value="ECO:0007669"/>
    <property type="project" value="TreeGrafter"/>
</dbReference>
<evidence type="ECO:0000256" key="8">
    <source>
        <dbReference type="ARBA" id="ARBA00023242"/>
    </source>
</evidence>
<sequence length="281" mass="31633">RIADRSVSPAFPRDAEMKYSTFFKGGDAPSGLCRSSVSCPQIMILCLFLGVQDPVLENEEEPFHVKSPEPGDVGSSGISLERAKDNVFQAPKLEKIPGNKGGPERHQESFLWKIAQQAFLCEGSGQTFHENVVRDRTCPRNSIASTDYEKSLCQSLDLLKNQKKRLRKFKCSYCGATSNIRANIVAHERIHTGEKPYGCLICGKSFSRKSTLVRHKRTHTGEKPYECSACGKSFSIRCNLLRHERVHTGEKPYHCKCCGQSFSRRLFLVIHERTHAGEKRV</sequence>
<organism evidence="11 12">
    <name type="scientific">Podarcis muralis</name>
    <name type="common">Wall lizard</name>
    <name type="synonym">Lacerta muralis</name>
    <dbReference type="NCBI Taxonomy" id="64176"/>
    <lineage>
        <taxon>Eukaryota</taxon>
        <taxon>Metazoa</taxon>
        <taxon>Chordata</taxon>
        <taxon>Craniata</taxon>
        <taxon>Vertebrata</taxon>
        <taxon>Euteleostomi</taxon>
        <taxon>Lepidosauria</taxon>
        <taxon>Squamata</taxon>
        <taxon>Bifurcata</taxon>
        <taxon>Unidentata</taxon>
        <taxon>Episquamata</taxon>
        <taxon>Laterata</taxon>
        <taxon>Lacertibaenia</taxon>
        <taxon>Lacertidae</taxon>
        <taxon>Podarcis</taxon>
    </lineage>
</organism>
<evidence type="ECO:0000256" key="9">
    <source>
        <dbReference type="PROSITE-ProRule" id="PRU00042"/>
    </source>
</evidence>
<feature type="domain" description="C2H2-type" evidence="10">
    <location>
        <begin position="169"/>
        <end position="196"/>
    </location>
</feature>
<dbReference type="GO" id="GO:0005667">
    <property type="term" value="C:transcription regulator complex"/>
    <property type="evidence" value="ECO:0007669"/>
    <property type="project" value="TreeGrafter"/>
</dbReference>
<evidence type="ECO:0000259" key="10">
    <source>
        <dbReference type="PROSITE" id="PS50157"/>
    </source>
</evidence>
<evidence type="ECO:0000256" key="4">
    <source>
        <dbReference type="ARBA" id="ARBA00022737"/>
    </source>
</evidence>
<dbReference type="Ensembl" id="ENSPMRT00000005569.1">
    <property type="protein sequence ID" value="ENSPMRP00000005226.1"/>
    <property type="gene ID" value="ENSPMRG00000003591.1"/>
</dbReference>
<comment type="subcellular location">
    <subcellularLocation>
        <location evidence="1">Nucleus</location>
    </subcellularLocation>
</comment>
<evidence type="ECO:0000256" key="7">
    <source>
        <dbReference type="ARBA" id="ARBA00023125"/>
    </source>
</evidence>
<dbReference type="GeneTree" id="ENSGT00940000164425"/>
<evidence type="ECO:0000313" key="11">
    <source>
        <dbReference type="Ensembl" id="ENSPMRP00000005226.1"/>
    </source>
</evidence>
<keyword evidence="6" id="KW-0862">Zinc</keyword>
<proteinExistence type="inferred from homology"/>
<dbReference type="SUPFAM" id="SSF57667">
    <property type="entry name" value="beta-beta-alpha zinc fingers"/>
    <property type="match status" value="2"/>
</dbReference>
<keyword evidence="3" id="KW-0479">Metal-binding</keyword>
<evidence type="ECO:0000256" key="1">
    <source>
        <dbReference type="ARBA" id="ARBA00004123"/>
    </source>
</evidence>
<evidence type="ECO:0000313" key="12">
    <source>
        <dbReference type="Proteomes" id="UP000472272"/>
    </source>
</evidence>
<name>A0A670I051_PODMU</name>
<keyword evidence="8" id="KW-0539">Nucleus</keyword>
<keyword evidence="12" id="KW-1185">Reference proteome</keyword>
<dbReference type="OMA" id="SYCGATS"/>
<dbReference type="FunFam" id="3.30.160.60:FF:002343">
    <property type="entry name" value="Zinc finger protein 33A"/>
    <property type="match status" value="2"/>
</dbReference>
<feature type="domain" description="C2H2-type" evidence="10">
    <location>
        <begin position="253"/>
        <end position="280"/>
    </location>
</feature>